<dbReference type="RefSeq" id="WP_425310811.1">
    <property type="nucleotide sequence ID" value="NZ_CP154795.1"/>
</dbReference>
<gene>
    <name evidence="1" type="ORF">AADG42_01360</name>
</gene>
<dbReference type="SUPFAM" id="SSF102462">
    <property type="entry name" value="Peptidyl-tRNA hydrolase II"/>
    <property type="match status" value="1"/>
</dbReference>
<organism evidence="1 2">
    <name type="scientific">Ammonicoccus fulvus</name>
    <dbReference type="NCBI Taxonomy" id="3138240"/>
    <lineage>
        <taxon>Bacteria</taxon>
        <taxon>Bacillati</taxon>
        <taxon>Actinomycetota</taxon>
        <taxon>Actinomycetes</taxon>
        <taxon>Propionibacteriales</taxon>
        <taxon>Propionibacteriaceae</taxon>
        <taxon>Ammonicoccus</taxon>
    </lineage>
</organism>
<protein>
    <submittedName>
        <fullName evidence="1">Peptidyl-tRNA hydrolase</fullName>
    </submittedName>
</protein>
<dbReference type="InterPro" id="IPR023476">
    <property type="entry name" value="Pep_tRNA_hydro_II_dom_sf"/>
</dbReference>
<dbReference type="EMBL" id="CP154795">
    <property type="protein sequence ID" value="XAN09362.1"/>
    <property type="molecule type" value="Genomic_DNA"/>
</dbReference>
<evidence type="ECO:0000313" key="1">
    <source>
        <dbReference type="EMBL" id="XAN09362.1"/>
    </source>
</evidence>
<accession>A0ABZ3FX47</accession>
<dbReference type="Proteomes" id="UP001442841">
    <property type="component" value="Chromosome"/>
</dbReference>
<name>A0ABZ3FX47_9ACTN</name>
<reference evidence="1 2" key="1">
    <citation type="submission" date="2024-04" db="EMBL/GenBank/DDBJ databases">
        <title>Isolation of an actinomycete strain from pig manure.</title>
        <authorList>
            <person name="Gong T."/>
            <person name="Yu Z."/>
            <person name="An M."/>
            <person name="Wei C."/>
            <person name="Yang W."/>
            <person name="Liu L."/>
        </authorList>
    </citation>
    <scope>NUCLEOTIDE SEQUENCE [LARGE SCALE GENOMIC DNA]</scope>
    <source>
        <strain evidence="1 2">ZF39</strain>
    </source>
</reference>
<evidence type="ECO:0000313" key="2">
    <source>
        <dbReference type="Proteomes" id="UP001442841"/>
    </source>
</evidence>
<keyword evidence="1" id="KW-0378">Hydrolase</keyword>
<dbReference type="Gene3D" id="3.40.1490.10">
    <property type="entry name" value="Bit1"/>
    <property type="match status" value="1"/>
</dbReference>
<keyword evidence="2" id="KW-1185">Reference proteome</keyword>
<dbReference type="GO" id="GO:0016787">
    <property type="term" value="F:hydrolase activity"/>
    <property type="evidence" value="ECO:0007669"/>
    <property type="project" value="UniProtKB-KW"/>
</dbReference>
<sequence length="219" mass="24177">MQLVVHHEKVAPAGHFDTCEAAARAVVGLLEAAAGDRADDWGPIVARWRDGRIRKLVRRARGLRWIEAQDLPGVTVHQDLAAVRALVPGPVRPLPPTLAKMQVSGTELPDDEPSTSEAEVLVGINPHIDMTTGKAAAQCAHAAQLAWEAMNPMEREIWARQEHRVRVEIVAPARWESVSPVRVVDAGFTELDGPTPTTKAWWRFAEHAEARWPGEQWSD</sequence>
<proteinExistence type="predicted"/>